<reference evidence="1 2" key="1">
    <citation type="submission" date="2022-12" db="EMBL/GenBank/DDBJ databases">
        <title>Genomic features and morphological characterization of a novel Knufia sp. strain isolated from spacecraft assembly facility.</title>
        <authorList>
            <person name="Teixeira M."/>
            <person name="Chander A.M."/>
            <person name="Stajich J.E."/>
            <person name="Venkateswaran K."/>
        </authorList>
    </citation>
    <scope>NUCLEOTIDE SEQUENCE [LARGE SCALE GENOMIC DNA]</scope>
    <source>
        <strain evidence="1 2">FJI-L2-BK-P2</strain>
    </source>
</reference>
<evidence type="ECO:0000313" key="1">
    <source>
        <dbReference type="EMBL" id="KAK5956238.1"/>
    </source>
</evidence>
<comment type="caution">
    <text evidence="1">The sequence shown here is derived from an EMBL/GenBank/DDBJ whole genome shotgun (WGS) entry which is preliminary data.</text>
</comment>
<dbReference type="AlphaFoldDB" id="A0AAN8EID7"/>
<gene>
    <name evidence="1" type="ORF">OHC33_002813</name>
</gene>
<keyword evidence="2" id="KW-1185">Reference proteome</keyword>
<protein>
    <recommendedName>
        <fullName evidence="3">F-box domain-containing protein</fullName>
    </recommendedName>
</protein>
<sequence length="374" mass="42931">MAARLNALPQELKIMILARIPYNPYDYGNVRCVNRDLYMAFHSPDLPTKVFEAQYDAFRKVQKVPQEGEGEQQVVCWGDILHTWNKVHSQDGLVVRGGSQAPQDVQLTAMALLYAVCTACRNSMNNGLRPEQRLQRATLALSKMIRLVLPRSALLLLRYSTDMIYASLRRHHDRNLLFTSILNTQSEVEARANTYCFHTTFENNLLALYGYITERFADLNTAQAGFGGFERKAKELRRNLEQHSHQQRTEWQTRLLQLTMNQAVKASLVARQDDVPEDISAEVDNEQQTTEVALPMNNASQPRNSVEDLRARMAGQFADRERDSGKIRILFEDRAKALEKIWQIDVREIFLDMLDVAISVRDMTDDEVLQAIEE</sequence>
<name>A0AAN8EID7_9EURO</name>
<evidence type="ECO:0000313" key="2">
    <source>
        <dbReference type="Proteomes" id="UP001316803"/>
    </source>
</evidence>
<dbReference type="EMBL" id="JAKLMC020000005">
    <property type="protein sequence ID" value="KAK5956238.1"/>
    <property type="molecule type" value="Genomic_DNA"/>
</dbReference>
<organism evidence="1 2">
    <name type="scientific">Knufia fluminis</name>
    <dbReference type="NCBI Taxonomy" id="191047"/>
    <lineage>
        <taxon>Eukaryota</taxon>
        <taxon>Fungi</taxon>
        <taxon>Dikarya</taxon>
        <taxon>Ascomycota</taxon>
        <taxon>Pezizomycotina</taxon>
        <taxon>Eurotiomycetes</taxon>
        <taxon>Chaetothyriomycetidae</taxon>
        <taxon>Chaetothyriales</taxon>
        <taxon>Trichomeriaceae</taxon>
        <taxon>Knufia</taxon>
    </lineage>
</organism>
<dbReference type="Proteomes" id="UP001316803">
    <property type="component" value="Unassembled WGS sequence"/>
</dbReference>
<accession>A0AAN8EID7</accession>
<proteinExistence type="predicted"/>
<evidence type="ECO:0008006" key="3">
    <source>
        <dbReference type="Google" id="ProtNLM"/>
    </source>
</evidence>